<feature type="domain" description="Gnk2-homologous" evidence="16">
    <location>
        <begin position="147"/>
        <end position="247"/>
    </location>
</feature>
<comment type="similarity">
    <text evidence="13">Belongs to the cysteine-rich repeat secretory protein family. Plasmodesmata-located proteins (PDLD) subfamily.</text>
</comment>
<dbReference type="Pfam" id="PF01657">
    <property type="entry name" value="Stress-antifung"/>
    <property type="match status" value="2"/>
</dbReference>
<feature type="transmembrane region" description="Helical" evidence="14">
    <location>
        <begin position="263"/>
        <end position="287"/>
    </location>
</feature>
<dbReference type="InterPro" id="IPR051378">
    <property type="entry name" value="Cell2Cell_Antifungal"/>
</dbReference>
<keyword evidence="5 14" id="KW-0812">Transmembrane</keyword>
<dbReference type="InterPro" id="IPR002902">
    <property type="entry name" value="GNK2"/>
</dbReference>
<keyword evidence="9 14" id="KW-1133">Transmembrane helix</keyword>
<evidence type="ECO:0000313" key="17">
    <source>
        <dbReference type="EMBL" id="KCW86271.1"/>
    </source>
</evidence>
<dbReference type="GO" id="GO:0042742">
    <property type="term" value="P:defense response to bacterium"/>
    <property type="evidence" value="ECO:0000318"/>
    <property type="project" value="GO_Central"/>
</dbReference>
<dbReference type="InterPro" id="IPR038408">
    <property type="entry name" value="GNK2_sf"/>
</dbReference>
<reference evidence="17" key="1">
    <citation type="submission" date="2013-07" db="EMBL/GenBank/DDBJ databases">
        <title>The genome of Eucalyptus grandis.</title>
        <authorList>
            <person name="Schmutz J."/>
            <person name="Hayes R."/>
            <person name="Myburg A."/>
            <person name="Tuskan G."/>
            <person name="Grattapaglia D."/>
            <person name="Rokhsar D.S."/>
        </authorList>
    </citation>
    <scope>NUCLEOTIDE SEQUENCE</scope>
    <source>
        <tissue evidence="17">Leaf extractions</tissue>
    </source>
</reference>
<dbReference type="Gene3D" id="3.30.430.20">
    <property type="entry name" value="Gnk2 domain, C-X8-C-X2-C motif"/>
    <property type="match status" value="2"/>
</dbReference>
<evidence type="ECO:0000256" key="5">
    <source>
        <dbReference type="ARBA" id="ARBA00022692"/>
    </source>
</evidence>
<evidence type="ECO:0000256" key="7">
    <source>
        <dbReference type="ARBA" id="ARBA00022737"/>
    </source>
</evidence>
<evidence type="ECO:0000256" key="1">
    <source>
        <dbReference type="ARBA" id="ARBA00004251"/>
    </source>
</evidence>
<evidence type="ECO:0000256" key="11">
    <source>
        <dbReference type="ARBA" id="ARBA00023157"/>
    </source>
</evidence>
<feature type="domain" description="Gnk2-homologous" evidence="16">
    <location>
        <begin position="38"/>
        <end position="142"/>
    </location>
</feature>
<proteinExistence type="inferred from homology"/>
<dbReference type="STRING" id="71139.A0A059D768"/>
<dbReference type="Gramene" id="KCW86271">
    <property type="protein sequence ID" value="KCW86271"/>
    <property type="gene ID" value="EUGRSUZ_B02954"/>
</dbReference>
<organism evidence="17">
    <name type="scientific">Eucalyptus grandis</name>
    <name type="common">Flooded gum</name>
    <dbReference type="NCBI Taxonomy" id="71139"/>
    <lineage>
        <taxon>Eukaryota</taxon>
        <taxon>Viridiplantae</taxon>
        <taxon>Streptophyta</taxon>
        <taxon>Embryophyta</taxon>
        <taxon>Tracheophyta</taxon>
        <taxon>Spermatophyta</taxon>
        <taxon>Magnoliopsida</taxon>
        <taxon>eudicotyledons</taxon>
        <taxon>Gunneridae</taxon>
        <taxon>Pentapetalae</taxon>
        <taxon>rosids</taxon>
        <taxon>malvids</taxon>
        <taxon>Myrtales</taxon>
        <taxon>Myrtaceae</taxon>
        <taxon>Myrtoideae</taxon>
        <taxon>Eucalypteae</taxon>
        <taxon>Eucalyptus</taxon>
    </lineage>
</organism>
<evidence type="ECO:0000256" key="2">
    <source>
        <dbReference type="ARBA" id="ARBA00022448"/>
    </source>
</evidence>
<evidence type="ECO:0000256" key="9">
    <source>
        <dbReference type="ARBA" id="ARBA00022989"/>
    </source>
</evidence>
<evidence type="ECO:0000256" key="6">
    <source>
        <dbReference type="ARBA" id="ARBA00022729"/>
    </source>
</evidence>
<dbReference type="EMBL" id="KK198754">
    <property type="protein sequence ID" value="KCW86271.1"/>
    <property type="molecule type" value="Genomic_DNA"/>
</dbReference>
<dbReference type="PANTHER" id="PTHR32080">
    <property type="entry name" value="ANTIFUNGAL PROTEIN GINKBILOBIN-2-LIKE"/>
    <property type="match status" value="1"/>
</dbReference>
<feature type="signal peptide" evidence="15">
    <location>
        <begin position="1"/>
        <end position="36"/>
    </location>
</feature>
<dbReference type="AlphaFoldDB" id="A0A059D768"/>
<dbReference type="eggNOG" id="ENOG502QWR4">
    <property type="taxonomic scope" value="Eukaryota"/>
</dbReference>
<feature type="chain" id="PRO_5001570640" description="Gnk2-homologous domain-containing protein" evidence="15">
    <location>
        <begin position="37"/>
        <end position="293"/>
    </location>
</feature>
<sequence length="293" mass="30440">MSPTISTLSSTPLSKLSLLLLHLLPFSLVVSPSTSSFDSFIYVGCSQYKLSPGSPYETSVDSVLTSFVSSSASSSYNNFTVPGPTPSDTVYGLYQCGGDLAVADCSTCVSRAVSRVGTICAGSSGGTLQLEGCLVRYDNSTFLGVQDKTVLLRRCGPLVGATNSDELTRGDAVLGYIGAGDGSYKPYRTGSSGSVRAVAQCVQDLGAGDCQDCLTEAIGRLKSDCGTAKWGDVYLAKCYVQYSDGDHTSSGHGAADEEVEKTVVILIGVIAGVAVVIIFLSLTATMCERARGK</sequence>
<keyword evidence="10 14" id="KW-0472">Membrane</keyword>
<dbReference type="PROSITE" id="PS51473">
    <property type="entry name" value="GNK2"/>
    <property type="match status" value="2"/>
</dbReference>
<dbReference type="FunFam" id="3.30.430.20:FF:000001">
    <property type="entry name" value="cysteine-rich repeat secretory protein 3"/>
    <property type="match status" value="1"/>
</dbReference>
<dbReference type="PANTHER" id="PTHR32080:SF59">
    <property type="entry name" value="PLASMODESMATA-LOCATED PROTEIN 5"/>
    <property type="match status" value="1"/>
</dbReference>
<keyword evidence="6 15" id="KW-0732">Signal</keyword>
<evidence type="ECO:0000256" key="13">
    <source>
        <dbReference type="ARBA" id="ARBA00038393"/>
    </source>
</evidence>
<dbReference type="GO" id="GO:0009506">
    <property type="term" value="C:plasmodesma"/>
    <property type="evidence" value="ECO:0000318"/>
    <property type="project" value="GO_Central"/>
</dbReference>
<keyword evidence="11" id="KW-1015">Disulfide bond</keyword>
<dbReference type="InParanoid" id="A0A059D768"/>
<name>A0A059D768_EUCGR</name>
<evidence type="ECO:0000256" key="8">
    <source>
        <dbReference type="ARBA" id="ARBA00022949"/>
    </source>
</evidence>
<dbReference type="OMA" id="ATMCERA"/>
<keyword evidence="2" id="KW-0813">Transport</keyword>
<keyword evidence="7" id="KW-0677">Repeat</keyword>
<evidence type="ECO:0000256" key="10">
    <source>
        <dbReference type="ARBA" id="ARBA00023136"/>
    </source>
</evidence>
<keyword evidence="3" id="KW-1003">Cell membrane</keyword>
<dbReference type="GO" id="GO:0005886">
    <property type="term" value="C:plasma membrane"/>
    <property type="evidence" value="ECO:0007669"/>
    <property type="project" value="UniProtKB-SubCell"/>
</dbReference>
<dbReference type="CDD" id="cd23509">
    <property type="entry name" value="Gnk2-like"/>
    <property type="match status" value="2"/>
</dbReference>
<accession>A0A059D768</accession>
<evidence type="ECO:0000256" key="3">
    <source>
        <dbReference type="ARBA" id="ARBA00022475"/>
    </source>
</evidence>
<keyword evidence="8" id="KW-0965">Cell junction</keyword>
<evidence type="ECO:0000256" key="12">
    <source>
        <dbReference type="ARBA" id="ARBA00024184"/>
    </source>
</evidence>
<protein>
    <recommendedName>
        <fullName evidence="16">Gnk2-homologous domain-containing protein</fullName>
    </recommendedName>
</protein>
<keyword evidence="4" id="KW-0945">Host-virus interaction</keyword>
<evidence type="ECO:0000256" key="4">
    <source>
        <dbReference type="ARBA" id="ARBA00022581"/>
    </source>
</evidence>
<evidence type="ECO:0000256" key="14">
    <source>
        <dbReference type="SAM" id="Phobius"/>
    </source>
</evidence>
<evidence type="ECO:0000256" key="15">
    <source>
        <dbReference type="SAM" id="SignalP"/>
    </source>
</evidence>
<evidence type="ECO:0000259" key="16">
    <source>
        <dbReference type="PROSITE" id="PS51473"/>
    </source>
</evidence>
<comment type="subcellular location">
    <subcellularLocation>
        <location evidence="12">Cell junction</location>
        <location evidence="12">Plasmodesma</location>
    </subcellularLocation>
    <subcellularLocation>
        <location evidence="1">Cell membrane</location>
        <topology evidence="1">Single-pass type I membrane protein</topology>
    </subcellularLocation>
</comment>
<gene>
    <name evidence="17" type="ORF">EUGRSUZ_B02954</name>
</gene>